<dbReference type="InterPro" id="IPR010255">
    <property type="entry name" value="Haem_peroxidase_sf"/>
</dbReference>
<evidence type="ECO:0000313" key="2">
    <source>
        <dbReference type="Proteomes" id="UP001437256"/>
    </source>
</evidence>
<proteinExistence type="predicted"/>
<organism evidence="1 2">
    <name type="scientific">Marasmius tenuissimus</name>
    <dbReference type="NCBI Taxonomy" id="585030"/>
    <lineage>
        <taxon>Eukaryota</taxon>
        <taxon>Fungi</taxon>
        <taxon>Dikarya</taxon>
        <taxon>Basidiomycota</taxon>
        <taxon>Agaricomycotina</taxon>
        <taxon>Agaricomycetes</taxon>
        <taxon>Agaricomycetidae</taxon>
        <taxon>Agaricales</taxon>
        <taxon>Marasmiineae</taxon>
        <taxon>Marasmiaceae</taxon>
        <taxon>Marasmius</taxon>
    </lineage>
</organism>
<accession>A0ABR2Z976</accession>
<evidence type="ECO:0008006" key="3">
    <source>
        <dbReference type="Google" id="ProtNLM"/>
    </source>
</evidence>
<name>A0ABR2Z976_9AGAR</name>
<evidence type="ECO:0000313" key="1">
    <source>
        <dbReference type="EMBL" id="KAL0058151.1"/>
    </source>
</evidence>
<keyword evidence="2" id="KW-1185">Reference proteome</keyword>
<gene>
    <name evidence="1" type="ORF">AAF712_015175</name>
</gene>
<dbReference type="Gene3D" id="1.10.520.10">
    <property type="match status" value="1"/>
</dbReference>
<sequence>MTILALFPLQAATCTPQKIMEQVEELLWERTLHPFQFGTGNCELLRPGGSNMSVGAQWIRLAYHDMSTHNVEDGMGGLDASIMFELDRPQ</sequence>
<comment type="caution">
    <text evidence="1">The sequence shown here is derived from an EMBL/GenBank/DDBJ whole genome shotgun (WGS) entry which is preliminary data.</text>
</comment>
<dbReference type="EMBL" id="JBBXMP010000357">
    <property type="protein sequence ID" value="KAL0058151.1"/>
    <property type="molecule type" value="Genomic_DNA"/>
</dbReference>
<protein>
    <recommendedName>
        <fullName evidence="3">Peroxidase</fullName>
    </recommendedName>
</protein>
<reference evidence="1 2" key="1">
    <citation type="submission" date="2024-05" db="EMBL/GenBank/DDBJ databases">
        <title>A draft genome resource for the thread blight pathogen Marasmius tenuissimus strain MS-2.</title>
        <authorList>
            <person name="Yulfo-Soto G.E."/>
            <person name="Baruah I.K."/>
            <person name="Amoako-Attah I."/>
            <person name="Bukari Y."/>
            <person name="Meinhardt L.W."/>
            <person name="Bailey B.A."/>
            <person name="Cohen S.P."/>
        </authorList>
    </citation>
    <scope>NUCLEOTIDE SEQUENCE [LARGE SCALE GENOMIC DNA]</scope>
    <source>
        <strain evidence="1 2">MS-2</strain>
    </source>
</reference>
<dbReference type="Proteomes" id="UP001437256">
    <property type="component" value="Unassembled WGS sequence"/>
</dbReference>
<feature type="non-terminal residue" evidence="1">
    <location>
        <position position="90"/>
    </location>
</feature>
<dbReference type="SUPFAM" id="SSF48113">
    <property type="entry name" value="Heme-dependent peroxidases"/>
    <property type="match status" value="1"/>
</dbReference>